<keyword evidence="3" id="KW-1185">Reference proteome</keyword>
<proteinExistence type="predicted"/>
<sequence>MDKFEIILIAGIAISILLFILMITSIIQFILVKKELKTLEINKPKDRKKRRSWKKQRRLLENNKSKKMRYILFSLLGTLIIGGATGYAKYYQSTTISEQDTDNIVYGYYLLEQLEQQIKNIGKEDDKKVSDNIHTLAVSTSSFASKRGSDRSVEEAQILLNQYYARIGQLGVNVSSQNFSELKKDKKKQDEYLDDIKTVRNAQKKVITYYKIDEASLKEKK</sequence>
<name>A0A6G8AT13_9ENTE</name>
<evidence type="ECO:0000256" key="1">
    <source>
        <dbReference type="SAM" id="Phobius"/>
    </source>
</evidence>
<dbReference type="Proteomes" id="UP000501747">
    <property type="component" value="Chromosome"/>
</dbReference>
<evidence type="ECO:0000313" key="3">
    <source>
        <dbReference type="Proteomes" id="UP000501747"/>
    </source>
</evidence>
<accession>A0A6G8AT13</accession>
<organism evidence="2 3">
    <name type="scientific">Vagococcus hydrophili</name>
    <dbReference type="NCBI Taxonomy" id="2714947"/>
    <lineage>
        <taxon>Bacteria</taxon>
        <taxon>Bacillati</taxon>
        <taxon>Bacillota</taxon>
        <taxon>Bacilli</taxon>
        <taxon>Lactobacillales</taxon>
        <taxon>Enterococcaceae</taxon>
        <taxon>Vagococcus</taxon>
    </lineage>
</organism>
<dbReference type="RefSeq" id="WP_166034366.1">
    <property type="nucleotide sequence ID" value="NZ_CP049887.1"/>
</dbReference>
<dbReference type="EMBL" id="CP049887">
    <property type="protein sequence ID" value="QIL48218.1"/>
    <property type="molecule type" value="Genomic_DNA"/>
</dbReference>
<feature type="transmembrane region" description="Helical" evidence="1">
    <location>
        <begin position="6"/>
        <end position="32"/>
    </location>
</feature>
<protein>
    <submittedName>
        <fullName evidence="2">Uncharacterized protein</fullName>
    </submittedName>
</protein>
<keyword evidence="1" id="KW-0812">Transmembrane</keyword>
<gene>
    <name evidence="2" type="ORF">G7082_06810</name>
</gene>
<keyword evidence="1" id="KW-0472">Membrane</keyword>
<evidence type="ECO:0000313" key="2">
    <source>
        <dbReference type="EMBL" id="QIL48218.1"/>
    </source>
</evidence>
<dbReference type="AlphaFoldDB" id="A0A6G8AT13"/>
<reference evidence="2 3" key="1">
    <citation type="submission" date="2020-03" db="EMBL/GenBank/DDBJ databases">
        <title>Vagococcus sp. nov., isolated from beetles.</title>
        <authorList>
            <person name="Hyun D.-W."/>
            <person name="Bae J.-W."/>
        </authorList>
    </citation>
    <scope>NUCLEOTIDE SEQUENCE [LARGE SCALE GENOMIC DNA]</scope>
    <source>
        <strain evidence="2 3">HDW17B</strain>
    </source>
</reference>
<keyword evidence="1" id="KW-1133">Transmembrane helix</keyword>
<dbReference type="KEGG" id="vhy:G7082_06810"/>
<feature type="transmembrane region" description="Helical" evidence="1">
    <location>
        <begin position="70"/>
        <end position="88"/>
    </location>
</feature>